<feature type="compositionally biased region" description="Polar residues" evidence="1">
    <location>
        <begin position="9"/>
        <end position="20"/>
    </location>
</feature>
<feature type="region of interest" description="Disordered" evidence="1">
    <location>
        <begin position="1"/>
        <end position="20"/>
    </location>
</feature>
<reference evidence="2" key="1">
    <citation type="submission" date="2021-01" db="EMBL/GenBank/DDBJ databases">
        <authorList>
            <person name="Corre E."/>
            <person name="Pelletier E."/>
            <person name="Niang G."/>
            <person name="Scheremetjew M."/>
            <person name="Finn R."/>
            <person name="Kale V."/>
            <person name="Holt S."/>
            <person name="Cochrane G."/>
            <person name="Meng A."/>
            <person name="Brown T."/>
            <person name="Cohen L."/>
        </authorList>
    </citation>
    <scope>NUCLEOTIDE SEQUENCE</scope>
    <source>
        <strain evidence="2">CCMP1594</strain>
    </source>
</reference>
<evidence type="ECO:0000256" key="1">
    <source>
        <dbReference type="SAM" id="MobiDB-lite"/>
    </source>
</evidence>
<organism evidence="2">
    <name type="scientific">Eutreptiella gymnastica</name>
    <dbReference type="NCBI Taxonomy" id="73025"/>
    <lineage>
        <taxon>Eukaryota</taxon>
        <taxon>Discoba</taxon>
        <taxon>Euglenozoa</taxon>
        <taxon>Euglenida</taxon>
        <taxon>Spirocuta</taxon>
        <taxon>Euglenophyceae</taxon>
        <taxon>Eutreptiales</taxon>
        <taxon>Eutreptiaceae</taxon>
        <taxon>Eutreptiella</taxon>
    </lineage>
</organism>
<evidence type="ECO:0000313" key="2">
    <source>
        <dbReference type="EMBL" id="CAE0842276.1"/>
    </source>
</evidence>
<accession>A0A7S4GNR2</accession>
<proteinExistence type="predicted"/>
<dbReference type="EMBL" id="HBJA01151652">
    <property type="protein sequence ID" value="CAE0842276.1"/>
    <property type="molecule type" value="Transcribed_RNA"/>
</dbReference>
<gene>
    <name evidence="2" type="ORF">EGYM00163_LOCUS51902</name>
</gene>
<dbReference type="AlphaFoldDB" id="A0A7S4GNR2"/>
<feature type="region of interest" description="Disordered" evidence="1">
    <location>
        <begin position="44"/>
        <end position="66"/>
    </location>
</feature>
<name>A0A7S4GNR2_9EUGL</name>
<sequence length="113" mass="12428">MPQREACGKNTSDAGATPEITTQIRPFSRFFAFIFLGPPPLPKGHTSVSAHKSLSVRAPQKDPRPVHRAQPVLYRAASAVQTEGSLKKELDTTQCNDLLGHPVIRNRVCNQKL</sequence>
<protein>
    <submittedName>
        <fullName evidence="2">Uncharacterized protein</fullName>
    </submittedName>
</protein>